<feature type="domain" description="C2H2-type" evidence="7">
    <location>
        <begin position="935"/>
        <end position="962"/>
    </location>
</feature>
<feature type="compositionally biased region" description="Polar residues" evidence="6">
    <location>
        <begin position="548"/>
        <end position="561"/>
    </location>
</feature>
<feature type="compositionally biased region" description="Low complexity" evidence="6">
    <location>
        <begin position="562"/>
        <end position="573"/>
    </location>
</feature>
<feature type="compositionally biased region" description="Basic and acidic residues" evidence="6">
    <location>
        <begin position="587"/>
        <end position="597"/>
    </location>
</feature>
<feature type="domain" description="C2H2-type" evidence="7">
    <location>
        <begin position="210"/>
        <end position="237"/>
    </location>
</feature>
<feature type="domain" description="C2H2-type" evidence="7">
    <location>
        <begin position="341"/>
        <end position="363"/>
    </location>
</feature>
<feature type="compositionally biased region" description="Basic and acidic residues" evidence="6">
    <location>
        <begin position="643"/>
        <end position="657"/>
    </location>
</feature>
<dbReference type="PANTHER" id="PTHR24408:SF21">
    <property type="entry name" value="ZINC FINGER PROTEIN"/>
    <property type="match status" value="1"/>
</dbReference>
<feature type="compositionally biased region" description="Basic and acidic residues" evidence="6">
    <location>
        <begin position="605"/>
        <end position="617"/>
    </location>
</feature>
<dbReference type="SMART" id="SM00355">
    <property type="entry name" value="ZnF_C2H2"/>
    <property type="match status" value="16"/>
</dbReference>
<feature type="domain" description="C2H2-type" evidence="7">
    <location>
        <begin position="398"/>
        <end position="426"/>
    </location>
</feature>
<dbReference type="EMBL" id="JARBDR010000917">
    <property type="protein sequence ID" value="KAJ8303525.1"/>
    <property type="molecule type" value="Genomic_DNA"/>
</dbReference>
<dbReference type="PROSITE" id="PS00028">
    <property type="entry name" value="ZINC_FINGER_C2H2_1"/>
    <property type="match status" value="8"/>
</dbReference>
<feature type="domain" description="C2H2-type" evidence="7">
    <location>
        <begin position="963"/>
        <end position="990"/>
    </location>
</feature>
<feature type="domain" description="C2H2-type" evidence="7">
    <location>
        <begin position="907"/>
        <end position="934"/>
    </location>
</feature>
<dbReference type="Gene3D" id="3.30.160.60">
    <property type="entry name" value="Classic Zinc Finger"/>
    <property type="match status" value="10"/>
</dbReference>
<dbReference type="PROSITE" id="PS50157">
    <property type="entry name" value="ZINC_FINGER_C2H2_2"/>
    <property type="match status" value="11"/>
</dbReference>
<feature type="compositionally biased region" description="Polar residues" evidence="6">
    <location>
        <begin position="574"/>
        <end position="586"/>
    </location>
</feature>
<evidence type="ECO:0000256" key="5">
    <source>
        <dbReference type="PROSITE-ProRule" id="PRU00042"/>
    </source>
</evidence>
<keyword evidence="2" id="KW-0677">Repeat</keyword>
<dbReference type="SUPFAM" id="SSF57667">
    <property type="entry name" value="beta-beta-alpha zinc fingers"/>
    <property type="match status" value="6"/>
</dbReference>
<gene>
    <name evidence="8" type="ORF">KUTeg_019921</name>
</gene>
<feature type="domain" description="C2H2-type" evidence="7">
    <location>
        <begin position="265"/>
        <end position="292"/>
    </location>
</feature>
<dbReference type="InterPro" id="IPR036236">
    <property type="entry name" value="Znf_C2H2_sf"/>
</dbReference>
<accession>A0ABQ9EJE8</accession>
<reference evidence="8 9" key="1">
    <citation type="submission" date="2022-12" db="EMBL/GenBank/DDBJ databases">
        <title>Chromosome-level genome of Tegillarca granosa.</title>
        <authorList>
            <person name="Kim J."/>
        </authorList>
    </citation>
    <scope>NUCLEOTIDE SEQUENCE [LARGE SCALE GENOMIC DNA]</scope>
    <source>
        <strain evidence="8">Teg-2019</strain>
        <tissue evidence="8">Adductor muscle</tissue>
    </source>
</reference>
<feature type="domain" description="C2H2-type" evidence="7">
    <location>
        <begin position="292"/>
        <end position="320"/>
    </location>
</feature>
<keyword evidence="1" id="KW-0479">Metal-binding</keyword>
<keyword evidence="4" id="KW-0862">Zinc</keyword>
<dbReference type="Pfam" id="PF00096">
    <property type="entry name" value="zf-C2H2"/>
    <property type="match status" value="4"/>
</dbReference>
<evidence type="ECO:0000256" key="3">
    <source>
        <dbReference type="ARBA" id="ARBA00022771"/>
    </source>
</evidence>
<evidence type="ECO:0000313" key="9">
    <source>
        <dbReference type="Proteomes" id="UP001217089"/>
    </source>
</evidence>
<evidence type="ECO:0000256" key="2">
    <source>
        <dbReference type="ARBA" id="ARBA00022737"/>
    </source>
</evidence>
<feature type="domain" description="C2H2-type" evidence="7">
    <location>
        <begin position="238"/>
        <end position="265"/>
    </location>
</feature>
<evidence type="ECO:0000259" key="7">
    <source>
        <dbReference type="PROSITE" id="PS50157"/>
    </source>
</evidence>
<organism evidence="8 9">
    <name type="scientific">Tegillarca granosa</name>
    <name type="common">Malaysian cockle</name>
    <name type="synonym">Anadara granosa</name>
    <dbReference type="NCBI Taxonomy" id="220873"/>
    <lineage>
        <taxon>Eukaryota</taxon>
        <taxon>Metazoa</taxon>
        <taxon>Spiralia</taxon>
        <taxon>Lophotrochozoa</taxon>
        <taxon>Mollusca</taxon>
        <taxon>Bivalvia</taxon>
        <taxon>Autobranchia</taxon>
        <taxon>Pteriomorphia</taxon>
        <taxon>Arcoida</taxon>
        <taxon>Arcoidea</taxon>
        <taxon>Arcidae</taxon>
        <taxon>Tegillarca</taxon>
    </lineage>
</organism>
<feature type="domain" description="C2H2-type" evidence="7">
    <location>
        <begin position="878"/>
        <end position="906"/>
    </location>
</feature>
<sequence length="1172" mass="134410">MLLLSEKEICELVKMPEDTFICGRCQTNFNEINDFVAHKNQGCQVVIDTKIFPEVAEAVESVIPINIAKKPGRQKRTRTNQEKTKKEVEKPTVPEIGPDGKLHCKCCKRTFTKERFFVTHKCLAVSDYVDITKKGAMDIESTLPEKRNGTGSVEDIPVFASEEDKIEFEKCLNIDLSGVDHMFRQHMIQQDLNENAPSVSRQMSNSLSLYSCNTCDKIFKTLSHMRLHCFTHTNIKPFRCPKCDYSSNSKGNLYTHMRKHTGQYYTCRFCSFRSVNKSHLFEHEETHDKSKHRCEICKKDYNTVKSLVNHVRKYHFSTKRGKDYLQTFLQGRQVKGATVIHQCHVCNRKFKKKVDRDRHLFVHDITDIPNIQRCVLCDYTASRRVYLDKHFLKHRVIYRCVECNEKYLSTIRLIDHLVSVHLDSDPGNKWEDLFEQCINYSLYLPEPDETLPDEEKLYLNLPPELSSTVMKAEETLSSTDVSKVDSNVSVMSVNTDKAVEGILELSKENLDSLDISLNQNQSQTITGEVTTENQDSNKKTIENNYVQTEKGNENQNSDEGQSSATSTALSETSQVDQSSDTLTAEGNKQDLTSKEEQSSNLVTTEKIDKSHSSKEDQSSSLSMAEKNNDEQPSVKEQSSNLNEGDKQSEESTTERSNTDAVDELETADKTITSTEGIKGTEDNENAEEDIADKEDTDMELEAGEDDKEDDVSGVIGEEIITRLGYHQMSMEIFQKMRETFGNEECEYCGKLYYSKTDFDNHIRTHTGDKPYFCDLCGYRAITKDNLNRHREKEHDRLTFTCKQCDYVTTSRAQLWNHTMKHRADLGINCPQCQQKFENMKKLRGHFDAEHEGMNLDEQLKVTGYLKHRMQGKLGRRSYKCPYCDRIFIRASSELQKHIWIHEGIKPFKCPICPHACRSKNNLQAHMLRHTNTKPFACPECGKSYKSKTALRWHVRSHKDGKLFKCEKCPYEATQSSHLKRHMETHDVIKRFVCQHCNYSANTLGYMKIHYTRLHKGQQYIHTAETEQTSQSDKVVQYNGDQVVLDQTGETVETFSTVQPVQTTGNYDWPNGSIGAQQFTVQGEDGQTQQITVRSQDGQLVTMNPETIIVQQEGDELLVTEGDTQLVDGNQQFVIQYVTPQEAQINTDDLVEMTVQTDPIETGQVIVPEPMEH</sequence>
<feature type="compositionally biased region" description="Acidic residues" evidence="6">
    <location>
        <begin position="682"/>
        <end position="711"/>
    </location>
</feature>
<keyword evidence="3 5" id="KW-0863">Zinc-finger</keyword>
<keyword evidence="9" id="KW-1185">Reference proteome</keyword>
<feature type="domain" description="C2H2-type" evidence="7">
    <location>
        <begin position="743"/>
        <end position="770"/>
    </location>
</feature>
<feature type="compositionally biased region" description="Basic and acidic residues" evidence="6">
    <location>
        <begin position="79"/>
        <end position="94"/>
    </location>
</feature>
<name>A0ABQ9EJE8_TEGGR</name>
<feature type="region of interest" description="Disordered" evidence="6">
    <location>
        <begin position="70"/>
        <end position="94"/>
    </location>
</feature>
<proteinExistence type="predicted"/>
<dbReference type="Pfam" id="PF13912">
    <property type="entry name" value="zf-C2H2_6"/>
    <property type="match status" value="1"/>
</dbReference>
<dbReference type="PANTHER" id="PTHR24408">
    <property type="entry name" value="ZINC FINGER PROTEIN"/>
    <property type="match status" value="1"/>
</dbReference>
<protein>
    <recommendedName>
        <fullName evidence="7">C2H2-type domain-containing protein</fullName>
    </recommendedName>
</protein>
<evidence type="ECO:0000256" key="6">
    <source>
        <dbReference type="SAM" id="MobiDB-lite"/>
    </source>
</evidence>
<dbReference type="Proteomes" id="UP001217089">
    <property type="component" value="Unassembled WGS sequence"/>
</dbReference>
<evidence type="ECO:0000256" key="1">
    <source>
        <dbReference type="ARBA" id="ARBA00022723"/>
    </source>
</evidence>
<dbReference type="InterPro" id="IPR013087">
    <property type="entry name" value="Znf_C2H2_type"/>
</dbReference>
<evidence type="ECO:0000256" key="4">
    <source>
        <dbReference type="ARBA" id="ARBA00022833"/>
    </source>
</evidence>
<feature type="region of interest" description="Disordered" evidence="6">
    <location>
        <begin position="548"/>
        <end position="711"/>
    </location>
</feature>
<comment type="caution">
    <text evidence="8">The sequence shown here is derived from an EMBL/GenBank/DDBJ whole genome shotgun (WGS) entry which is preliminary data.</text>
</comment>
<evidence type="ECO:0000313" key="8">
    <source>
        <dbReference type="EMBL" id="KAJ8303525.1"/>
    </source>
</evidence>